<dbReference type="InterPro" id="IPR007751">
    <property type="entry name" value="DUF676_lipase-like"/>
</dbReference>
<dbReference type="InterPro" id="IPR029058">
    <property type="entry name" value="AB_hydrolase_fold"/>
</dbReference>
<evidence type="ECO:0000256" key="2">
    <source>
        <dbReference type="ARBA" id="ARBA00004240"/>
    </source>
</evidence>
<keyword evidence="5" id="KW-0256">Endoplasmic reticulum</keyword>
<keyword evidence="7" id="KW-0472">Membrane</keyword>
<evidence type="ECO:0000256" key="7">
    <source>
        <dbReference type="ARBA" id="ARBA00023136"/>
    </source>
</evidence>
<evidence type="ECO:0000256" key="5">
    <source>
        <dbReference type="ARBA" id="ARBA00022824"/>
    </source>
</evidence>
<comment type="similarity">
    <text evidence="4">Belongs to the putative lipase ROG1 family.</text>
</comment>
<dbReference type="GO" id="GO:0072330">
    <property type="term" value="P:monocarboxylic acid biosynthetic process"/>
    <property type="evidence" value="ECO:0007669"/>
    <property type="project" value="UniProtKB-ARBA"/>
</dbReference>
<dbReference type="PANTHER" id="PTHR48182">
    <property type="entry name" value="PROTEIN SERAC1"/>
    <property type="match status" value="1"/>
</dbReference>
<feature type="domain" description="DUF676" evidence="8">
    <location>
        <begin position="49"/>
        <end position="153"/>
    </location>
</feature>
<gene>
    <name evidence="9" type="ORF">N7532_000288</name>
</gene>
<dbReference type="PANTHER" id="PTHR48182:SF2">
    <property type="entry name" value="PROTEIN SERAC1"/>
    <property type="match status" value="1"/>
</dbReference>
<reference evidence="9" key="2">
    <citation type="journal article" date="2023" name="IMA Fungus">
        <title>Comparative genomic study of the Penicillium genus elucidates a diverse pangenome and 15 lateral gene transfer events.</title>
        <authorList>
            <person name="Petersen C."/>
            <person name="Sorensen T."/>
            <person name="Nielsen M.R."/>
            <person name="Sondergaard T.E."/>
            <person name="Sorensen J.L."/>
            <person name="Fitzpatrick D.A."/>
            <person name="Frisvad J.C."/>
            <person name="Nielsen K.L."/>
        </authorList>
    </citation>
    <scope>NUCLEOTIDE SEQUENCE</scope>
    <source>
        <strain evidence="9">IBT 30761</strain>
    </source>
</reference>
<proteinExistence type="inferred from homology"/>
<dbReference type="GO" id="GO:0005783">
    <property type="term" value="C:endoplasmic reticulum"/>
    <property type="evidence" value="ECO:0007669"/>
    <property type="project" value="UniProtKB-SubCell"/>
</dbReference>
<dbReference type="GO" id="GO:0016020">
    <property type="term" value="C:membrane"/>
    <property type="evidence" value="ECO:0007669"/>
    <property type="project" value="UniProtKB-SubCell"/>
</dbReference>
<dbReference type="OrthoDB" id="5086500at2759"/>
<protein>
    <recommendedName>
        <fullName evidence="8">DUF676 domain-containing protein</fullName>
    </recommendedName>
</protein>
<dbReference type="GO" id="GO:0017000">
    <property type="term" value="P:antibiotic biosynthetic process"/>
    <property type="evidence" value="ECO:0007669"/>
    <property type="project" value="UniProtKB-ARBA"/>
</dbReference>
<dbReference type="Gene3D" id="3.40.50.1820">
    <property type="entry name" value="alpha/beta hydrolase"/>
    <property type="match status" value="1"/>
</dbReference>
<keyword evidence="10" id="KW-1185">Reference proteome</keyword>
<dbReference type="GeneID" id="81351771"/>
<comment type="subcellular location">
    <subcellularLocation>
        <location evidence="2">Endoplasmic reticulum</location>
    </subcellularLocation>
    <subcellularLocation>
        <location evidence="3">Membrane</location>
    </subcellularLocation>
    <subcellularLocation>
        <location evidence="1">Mitochondrion</location>
    </subcellularLocation>
</comment>
<accession>A0A9W9KNQ5</accession>
<dbReference type="Pfam" id="PF05057">
    <property type="entry name" value="DUF676"/>
    <property type="match status" value="1"/>
</dbReference>
<evidence type="ECO:0000256" key="1">
    <source>
        <dbReference type="ARBA" id="ARBA00004173"/>
    </source>
</evidence>
<dbReference type="GO" id="GO:0005739">
    <property type="term" value="C:mitochondrion"/>
    <property type="evidence" value="ECO:0007669"/>
    <property type="project" value="UniProtKB-SubCell"/>
</dbReference>
<evidence type="ECO:0000256" key="6">
    <source>
        <dbReference type="ARBA" id="ARBA00023128"/>
    </source>
</evidence>
<evidence type="ECO:0000313" key="10">
    <source>
        <dbReference type="Proteomes" id="UP001149074"/>
    </source>
</evidence>
<keyword evidence="6" id="KW-0496">Mitochondrion</keyword>
<evidence type="ECO:0000256" key="3">
    <source>
        <dbReference type="ARBA" id="ARBA00004370"/>
    </source>
</evidence>
<dbReference type="SUPFAM" id="SSF53474">
    <property type="entry name" value="alpha/beta-Hydrolases"/>
    <property type="match status" value="1"/>
</dbReference>
<dbReference type="Proteomes" id="UP001149074">
    <property type="component" value="Unassembled WGS sequence"/>
</dbReference>
<evidence type="ECO:0000259" key="8">
    <source>
        <dbReference type="Pfam" id="PF05057"/>
    </source>
</evidence>
<organism evidence="9 10">
    <name type="scientific">Penicillium argentinense</name>
    <dbReference type="NCBI Taxonomy" id="1131581"/>
    <lineage>
        <taxon>Eukaryota</taxon>
        <taxon>Fungi</taxon>
        <taxon>Dikarya</taxon>
        <taxon>Ascomycota</taxon>
        <taxon>Pezizomycotina</taxon>
        <taxon>Eurotiomycetes</taxon>
        <taxon>Eurotiomycetidae</taxon>
        <taxon>Eurotiales</taxon>
        <taxon>Aspergillaceae</taxon>
        <taxon>Penicillium</taxon>
    </lineage>
</organism>
<evidence type="ECO:0000256" key="4">
    <source>
        <dbReference type="ARBA" id="ARBA00007920"/>
    </source>
</evidence>
<dbReference type="AlphaFoldDB" id="A0A9W9KNQ5"/>
<evidence type="ECO:0000313" key="9">
    <source>
        <dbReference type="EMBL" id="KAJ5112243.1"/>
    </source>
</evidence>
<dbReference type="RefSeq" id="XP_056480016.1">
    <property type="nucleotide sequence ID" value="XM_056612792.1"/>
</dbReference>
<reference evidence="9" key="1">
    <citation type="submission" date="2022-11" db="EMBL/GenBank/DDBJ databases">
        <authorList>
            <person name="Petersen C."/>
        </authorList>
    </citation>
    <scope>NUCLEOTIDE SEQUENCE</scope>
    <source>
        <strain evidence="9">IBT 30761</strain>
    </source>
</reference>
<dbReference type="InterPro" id="IPR052374">
    <property type="entry name" value="SERAC1"/>
</dbReference>
<sequence>MKARLLTRKWPWLSKHKKDKPTKADNFRNIEEQNGLKLLYDAPDAQMDIIAVHGLNGHRERSWTASNTTNWLQSLLPTDIPHARVHTWGYDTPSNNTAPQTSVFQHASKNLVHDVQRMREDTATHALPIIFIAHSQGGTVVKSALLYSDIERKKSESTSIDDRHSVCLATRGVIFIGTPELDSRLNGLRAYLSSLGESGQDEPADLKEARWIVSVLESYAAIADRFITIFVYECLDQKEHHDTWTQTVSESHRLSPHILINSDHGNMIKFGSRTDPGPSIIKLTLKAYIDTIFHSFH</sequence>
<name>A0A9W9KNQ5_9EURO</name>
<comment type="caution">
    <text evidence="9">The sequence shown here is derived from an EMBL/GenBank/DDBJ whole genome shotgun (WGS) entry which is preliminary data.</text>
</comment>
<dbReference type="EMBL" id="JAPQKI010000001">
    <property type="protein sequence ID" value="KAJ5112243.1"/>
    <property type="molecule type" value="Genomic_DNA"/>
</dbReference>